<feature type="domain" description="DUF8040" evidence="9">
    <location>
        <begin position="42"/>
        <end position="132"/>
    </location>
</feature>
<dbReference type="InterPro" id="IPR058353">
    <property type="entry name" value="DUF8040"/>
</dbReference>
<sequence>MDQYRGETNRDEEAFTAFIFLMIGQYQLRIARHAIRDKGEPGYEFVNKVLCGHPKRCYDLFRMEKHMFHGLCNTLKSRNLLHDSKFLSVEEQVAIFLMTIGHSMRNRMMADRFQHSGETISCHFKRVLKAIVNLGKELITPPSFTDTPPEILNNSKYYPWFNDCVGAIDGTHVSASAPRKDQIPYRGRKVSVTENVMCACFSDMLFTFVYAGWEGTTNDSRVFVEAITNTELHFTHPPTEPNDLQSIDVD</sequence>
<keyword evidence="5" id="KW-0479">Metal-binding</keyword>
<dbReference type="AlphaFoldDB" id="A0A443P2U0"/>
<dbReference type="PANTHER" id="PTHR22930:SF280">
    <property type="entry name" value="OS11G0202600 PROTEIN"/>
    <property type="match status" value="1"/>
</dbReference>
<dbReference type="STRING" id="337451.A0A443P2U0"/>
<evidence type="ECO:0000259" key="9">
    <source>
        <dbReference type="Pfam" id="PF26138"/>
    </source>
</evidence>
<dbReference type="GO" id="GO:0016787">
    <property type="term" value="F:hydrolase activity"/>
    <property type="evidence" value="ECO:0007669"/>
    <property type="project" value="UniProtKB-KW"/>
</dbReference>
<gene>
    <name evidence="10" type="ORF">CKAN_01388400</name>
</gene>
<name>A0A443P2U0_9MAGN</name>
<keyword evidence="7" id="KW-0539">Nucleus</keyword>
<comment type="subcellular location">
    <subcellularLocation>
        <location evidence="2">Nucleus</location>
    </subcellularLocation>
</comment>
<dbReference type="PANTHER" id="PTHR22930">
    <property type="match status" value="1"/>
</dbReference>
<evidence type="ECO:0000256" key="1">
    <source>
        <dbReference type="ARBA" id="ARBA00001968"/>
    </source>
</evidence>
<evidence type="ECO:0000313" key="11">
    <source>
        <dbReference type="Proteomes" id="UP000283530"/>
    </source>
</evidence>
<dbReference type="Pfam" id="PF26138">
    <property type="entry name" value="DUF8040"/>
    <property type="match status" value="1"/>
</dbReference>
<evidence type="ECO:0000256" key="6">
    <source>
        <dbReference type="ARBA" id="ARBA00022801"/>
    </source>
</evidence>
<evidence type="ECO:0000256" key="2">
    <source>
        <dbReference type="ARBA" id="ARBA00004123"/>
    </source>
</evidence>
<dbReference type="EMBL" id="QPKB01000005">
    <property type="protein sequence ID" value="RWR85042.1"/>
    <property type="molecule type" value="Genomic_DNA"/>
</dbReference>
<accession>A0A443P2U0</accession>
<comment type="cofactor">
    <cofactor evidence="1">
        <name>a divalent metal cation</name>
        <dbReference type="ChEBI" id="CHEBI:60240"/>
    </cofactor>
</comment>
<proteinExistence type="inferred from homology"/>
<evidence type="ECO:0000256" key="4">
    <source>
        <dbReference type="ARBA" id="ARBA00022722"/>
    </source>
</evidence>
<evidence type="ECO:0000259" key="8">
    <source>
        <dbReference type="Pfam" id="PF13359"/>
    </source>
</evidence>
<dbReference type="Pfam" id="PF13359">
    <property type="entry name" value="DDE_Tnp_4"/>
    <property type="match status" value="1"/>
</dbReference>
<dbReference type="InterPro" id="IPR045249">
    <property type="entry name" value="HARBI1-like"/>
</dbReference>
<dbReference type="OrthoDB" id="785423at2759"/>
<dbReference type="GO" id="GO:0046872">
    <property type="term" value="F:metal ion binding"/>
    <property type="evidence" value="ECO:0007669"/>
    <property type="project" value="UniProtKB-KW"/>
</dbReference>
<protein>
    <submittedName>
        <fullName evidence="10">Protein ALP1-like protein</fullName>
    </submittedName>
</protein>
<comment type="similarity">
    <text evidence="3">Belongs to the HARBI1 family.</text>
</comment>
<reference evidence="10 11" key="1">
    <citation type="journal article" date="2019" name="Nat. Plants">
        <title>Stout camphor tree genome fills gaps in understanding of flowering plant genome evolution.</title>
        <authorList>
            <person name="Chaw S.M."/>
            <person name="Liu Y.C."/>
            <person name="Wu Y.W."/>
            <person name="Wang H.Y."/>
            <person name="Lin C.I."/>
            <person name="Wu C.S."/>
            <person name="Ke H.M."/>
            <person name="Chang L.Y."/>
            <person name="Hsu C.Y."/>
            <person name="Yang H.T."/>
            <person name="Sudianto E."/>
            <person name="Hsu M.H."/>
            <person name="Wu K.P."/>
            <person name="Wang L.N."/>
            <person name="Leebens-Mack J.H."/>
            <person name="Tsai I.J."/>
        </authorList>
    </citation>
    <scope>NUCLEOTIDE SEQUENCE [LARGE SCALE GENOMIC DNA]</scope>
    <source>
        <strain evidence="11">cv. Chaw 1501</strain>
        <tissue evidence="10">Young leaves</tissue>
    </source>
</reference>
<evidence type="ECO:0000256" key="5">
    <source>
        <dbReference type="ARBA" id="ARBA00022723"/>
    </source>
</evidence>
<dbReference type="GO" id="GO:0005634">
    <property type="term" value="C:nucleus"/>
    <property type="evidence" value="ECO:0007669"/>
    <property type="project" value="UniProtKB-SubCell"/>
</dbReference>
<evidence type="ECO:0000256" key="3">
    <source>
        <dbReference type="ARBA" id="ARBA00006958"/>
    </source>
</evidence>
<dbReference type="InterPro" id="IPR027806">
    <property type="entry name" value="HARBI1_dom"/>
</dbReference>
<dbReference type="GO" id="GO:0004518">
    <property type="term" value="F:nuclease activity"/>
    <property type="evidence" value="ECO:0007669"/>
    <property type="project" value="UniProtKB-KW"/>
</dbReference>
<organism evidence="10 11">
    <name type="scientific">Cinnamomum micranthum f. kanehirae</name>
    <dbReference type="NCBI Taxonomy" id="337451"/>
    <lineage>
        <taxon>Eukaryota</taxon>
        <taxon>Viridiplantae</taxon>
        <taxon>Streptophyta</taxon>
        <taxon>Embryophyta</taxon>
        <taxon>Tracheophyta</taxon>
        <taxon>Spermatophyta</taxon>
        <taxon>Magnoliopsida</taxon>
        <taxon>Magnoliidae</taxon>
        <taxon>Laurales</taxon>
        <taxon>Lauraceae</taxon>
        <taxon>Cinnamomum</taxon>
    </lineage>
</organism>
<evidence type="ECO:0000256" key="7">
    <source>
        <dbReference type="ARBA" id="ARBA00023242"/>
    </source>
</evidence>
<comment type="caution">
    <text evidence="10">The sequence shown here is derived from an EMBL/GenBank/DDBJ whole genome shotgun (WGS) entry which is preliminary data.</text>
</comment>
<keyword evidence="11" id="KW-1185">Reference proteome</keyword>
<keyword evidence="6" id="KW-0378">Hydrolase</keyword>
<feature type="domain" description="DDE Tnp4" evidence="8">
    <location>
        <begin position="168"/>
        <end position="230"/>
    </location>
</feature>
<dbReference type="Proteomes" id="UP000283530">
    <property type="component" value="Unassembled WGS sequence"/>
</dbReference>
<keyword evidence="4" id="KW-0540">Nuclease</keyword>
<evidence type="ECO:0000313" key="10">
    <source>
        <dbReference type="EMBL" id="RWR85042.1"/>
    </source>
</evidence>